<dbReference type="RefSeq" id="WP_157593855.1">
    <property type="nucleotide sequence ID" value="NZ_LWSK01000002.1"/>
</dbReference>
<evidence type="ECO:0000313" key="2">
    <source>
        <dbReference type="EMBL" id="KAA1260460.1"/>
    </source>
</evidence>
<organism evidence="2 3">
    <name type="scientific">Rubripirellula obstinata</name>
    <dbReference type="NCBI Taxonomy" id="406547"/>
    <lineage>
        <taxon>Bacteria</taxon>
        <taxon>Pseudomonadati</taxon>
        <taxon>Planctomycetota</taxon>
        <taxon>Planctomycetia</taxon>
        <taxon>Pirellulales</taxon>
        <taxon>Pirellulaceae</taxon>
        <taxon>Rubripirellula</taxon>
    </lineage>
</organism>
<sequence>MPRSLAASLSALAMALVVLRGAAGGEPIEVVTAEAIVAMLIFAVVGYVAGWIADYLVRDSLEQNFRARMDWYRKELVQLGLDPAVDSTSDPGQPPENREAA</sequence>
<keyword evidence="1" id="KW-0472">Membrane</keyword>
<dbReference type="OrthoDB" id="286895at2"/>
<proteinExistence type="predicted"/>
<dbReference type="Proteomes" id="UP000322699">
    <property type="component" value="Unassembled WGS sequence"/>
</dbReference>
<evidence type="ECO:0000256" key="1">
    <source>
        <dbReference type="SAM" id="Phobius"/>
    </source>
</evidence>
<reference evidence="2 3" key="1">
    <citation type="submission" date="2019-08" db="EMBL/GenBank/DDBJ databases">
        <title>Deep-cultivation of Planctomycetes and their phenomic and genomic characterization uncovers novel biology.</title>
        <authorList>
            <person name="Wiegand S."/>
            <person name="Jogler M."/>
            <person name="Boedeker C."/>
            <person name="Pinto D."/>
            <person name="Vollmers J."/>
            <person name="Rivas-Marin E."/>
            <person name="Kohn T."/>
            <person name="Peeters S.H."/>
            <person name="Heuer A."/>
            <person name="Rast P."/>
            <person name="Oberbeckmann S."/>
            <person name="Bunk B."/>
            <person name="Jeske O."/>
            <person name="Meyerdierks A."/>
            <person name="Storesund J.E."/>
            <person name="Kallscheuer N."/>
            <person name="Luecker S."/>
            <person name="Lage O.M."/>
            <person name="Pohl T."/>
            <person name="Merkel B.J."/>
            <person name="Hornburger P."/>
            <person name="Mueller R.-W."/>
            <person name="Bruemmer F."/>
            <person name="Labrenz M."/>
            <person name="Spormann A.M."/>
            <person name="Op Den Camp H."/>
            <person name="Overmann J."/>
            <person name="Amann R."/>
            <person name="Jetten M.S.M."/>
            <person name="Mascher T."/>
            <person name="Medema M.H."/>
            <person name="Devos D.P."/>
            <person name="Kaster A.-K."/>
            <person name="Ovreas L."/>
            <person name="Rohde M."/>
            <person name="Galperin M.Y."/>
            <person name="Jogler C."/>
        </authorList>
    </citation>
    <scope>NUCLEOTIDE SEQUENCE [LARGE SCALE GENOMIC DNA]</scope>
    <source>
        <strain evidence="2 3">LF1</strain>
    </source>
</reference>
<keyword evidence="3" id="KW-1185">Reference proteome</keyword>
<keyword evidence="1" id="KW-0812">Transmembrane</keyword>
<gene>
    <name evidence="2" type="ORF">LF1_30000</name>
</gene>
<protein>
    <submittedName>
        <fullName evidence="2">Uncharacterized protein</fullName>
    </submittedName>
</protein>
<name>A0A5B1CLP8_9BACT</name>
<dbReference type="AlphaFoldDB" id="A0A5B1CLP8"/>
<feature type="transmembrane region" description="Helical" evidence="1">
    <location>
        <begin position="35"/>
        <end position="57"/>
    </location>
</feature>
<comment type="caution">
    <text evidence="2">The sequence shown here is derived from an EMBL/GenBank/DDBJ whole genome shotgun (WGS) entry which is preliminary data.</text>
</comment>
<dbReference type="EMBL" id="VRLW01000001">
    <property type="protein sequence ID" value="KAA1260460.1"/>
    <property type="molecule type" value="Genomic_DNA"/>
</dbReference>
<evidence type="ECO:0000313" key="3">
    <source>
        <dbReference type="Proteomes" id="UP000322699"/>
    </source>
</evidence>
<keyword evidence="1" id="KW-1133">Transmembrane helix</keyword>
<accession>A0A5B1CLP8</accession>